<feature type="binding site" evidence="6">
    <location>
        <position position="136"/>
    </location>
    <ligand>
        <name>Fe cation</name>
        <dbReference type="ChEBI" id="CHEBI:24875"/>
    </ligand>
</feature>
<dbReference type="PANTHER" id="PTHR10458">
    <property type="entry name" value="PEPTIDE DEFORMYLASE"/>
    <property type="match status" value="1"/>
</dbReference>
<dbReference type="FunFam" id="3.90.45.10:FF:000001">
    <property type="entry name" value="Peptide deformylase"/>
    <property type="match status" value="1"/>
</dbReference>
<keyword evidence="2 6" id="KW-0479">Metal-binding</keyword>
<name>Q6SFW8_9BACT</name>
<accession>Q6SFW8</accession>
<dbReference type="SUPFAM" id="SSF56420">
    <property type="entry name" value="Peptide deformylase"/>
    <property type="match status" value="1"/>
</dbReference>
<evidence type="ECO:0000256" key="5">
    <source>
        <dbReference type="ARBA" id="ARBA00023004"/>
    </source>
</evidence>
<evidence type="ECO:0000256" key="2">
    <source>
        <dbReference type="ARBA" id="ARBA00022723"/>
    </source>
</evidence>
<dbReference type="PANTHER" id="PTHR10458:SF22">
    <property type="entry name" value="PEPTIDE DEFORMYLASE"/>
    <property type="match status" value="1"/>
</dbReference>
<evidence type="ECO:0000313" key="7">
    <source>
        <dbReference type="EMBL" id="AAR38094.1"/>
    </source>
</evidence>
<comment type="similarity">
    <text evidence="1 6">Belongs to the polypeptide deformylase family.</text>
</comment>
<dbReference type="GO" id="GO:0046872">
    <property type="term" value="F:metal ion binding"/>
    <property type="evidence" value="ECO:0007669"/>
    <property type="project" value="UniProtKB-KW"/>
</dbReference>
<dbReference type="GO" id="GO:0006412">
    <property type="term" value="P:translation"/>
    <property type="evidence" value="ECO:0007669"/>
    <property type="project" value="UniProtKB-UniRule"/>
</dbReference>
<dbReference type="InterPro" id="IPR036821">
    <property type="entry name" value="Peptide_deformylase_sf"/>
</dbReference>
<keyword evidence="4 6" id="KW-0648">Protein biosynthesis</keyword>
<evidence type="ECO:0000256" key="3">
    <source>
        <dbReference type="ARBA" id="ARBA00022801"/>
    </source>
</evidence>
<feature type="active site" evidence="6">
    <location>
        <position position="133"/>
    </location>
</feature>
<keyword evidence="5 6" id="KW-0408">Iron</keyword>
<dbReference type="NCBIfam" id="TIGR00079">
    <property type="entry name" value="pept_deformyl"/>
    <property type="match status" value="1"/>
</dbReference>
<dbReference type="InterPro" id="IPR023635">
    <property type="entry name" value="Peptide_deformylase"/>
</dbReference>
<proteinExistence type="inferred from homology"/>
<dbReference type="Pfam" id="PF01327">
    <property type="entry name" value="Pep_deformylase"/>
    <property type="match status" value="1"/>
</dbReference>
<comment type="catalytic activity">
    <reaction evidence="6">
        <text>N-terminal N-formyl-L-methionyl-[peptide] + H2O = N-terminal L-methionyl-[peptide] + formate</text>
        <dbReference type="Rhea" id="RHEA:24420"/>
        <dbReference type="Rhea" id="RHEA-COMP:10639"/>
        <dbReference type="Rhea" id="RHEA-COMP:10640"/>
        <dbReference type="ChEBI" id="CHEBI:15377"/>
        <dbReference type="ChEBI" id="CHEBI:15740"/>
        <dbReference type="ChEBI" id="CHEBI:49298"/>
        <dbReference type="ChEBI" id="CHEBI:64731"/>
        <dbReference type="EC" id="3.5.1.88"/>
    </reaction>
</comment>
<comment type="cofactor">
    <cofactor evidence="6">
        <name>Fe(2+)</name>
        <dbReference type="ChEBI" id="CHEBI:29033"/>
    </cofactor>
    <text evidence="6">Binds 1 Fe(2+) ion.</text>
</comment>
<evidence type="ECO:0000256" key="4">
    <source>
        <dbReference type="ARBA" id="ARBA00022917"/>
    </source>
</evidence>
<dbReference type="Gene3D" id="3.90.45.10">
    <property type="entry name" value="Peptide deformylase"/>
    <property type="match status" value="1"/>
</dbReference>
<dbReference type="CDD" id="cd00487">
    <property type="entry name" value="Pep_deformylase"/>
    <property type="match status" value="1"/>
</dbReference>
<dbReference type="AlphaFoldDB" id="Q6SFW8"/>
<protein>
    <recommendedName>
        <fullName evidence="6">Peptide deformylase</fullName>
        <shortName evidence="6">PDF</shortName>
        <ecNumber evidence="6">3.5.1.88</ecNumber>
    </recommendedName>
    <alternativeName>
        <fullName evidence="6">Polypeptide deformylase</fullName>
    </alternativeName>
</protein>
<dbReference type="PRINTS" id="PR01576">
    <property type="entry name" value="PDEFORMYLASE"/>
</dbReference>
<keyword evidence="3 6" id="KW-0378">Hydrolase</keyword>
<sequence length="165" mass="18997">MILDILKYPDKRLRTIAKPVVSVNSDIKKQVKDMFETMYDAPGIGLAATQVNFHQRIIVIDISEDCNQPFCLINPEIIEKSGEIEWEEGCLSVPDYYENVKRANKIKVCALNEHGNTFDIEANEMLAICIQHEMDHLNGILFVDHLSKLKQKRLQKKAEKQDKKL</sequence>
<reference evidence="7" key="1">
    <citation type="submission" date="2003-11" db="EMBL/GenBank/DDBJ databases">
        <authorList>
            <person name="Heidelberg J.F."/>
            <person name="Eisen J.A."/>
            <person name="Nelson W.C."/>
            <person name="DeLong E.F."/>
        </authorList>
    </citation>
    <scope>NUCLEOTIDE SEQUENCE</scope>
</reference>
<comment type="function">
    <text evidence="6">Removes the formyl group from the N-terminal Met of newly synthesized proteins. Requires at least a dipeptide for an efficient rate of reaction. N-terminal L-methionine is a prerequisite for activity but the enzyme has broad specificity at other positions.</text>
</comment>
<feature type="binding site" evidence="6">
    <location>
        <position position="90"/>
    </location>
    <ligand>
        <name>Fe cation</name>
        <dbReference type="ChEBI" id="CHEBI:24875"/>
    </ligand>
</feature>
<dbReference type="NCBIfam" id="NF001159">
    <property type="entry name" value="PRK00150.1-3"/>
    <property type="match status" value="1"/>
</dbReference>
<dbReference type="EC" id="3.5.1.88" evidence="6"/>
<dbReference type="PIRSF" id="PIRSF004749">
    <property type="entry name" value="Pep_def"/>
    <property type="match status" value="1"/>
</dbReference>
<reference evidence="7" key="2">
    <citation type="submission" date="2003-12" db="EMBL/GenBank/DDBJ databases">
        <title>Monterey Bay Coastal Ocean Microbial Observatory environmental clone sequencing.</title>
        <authorList>
            <person name="DeLong E.F."/>
        </authorList>
    </citation>
    <scope>NUCLEOTIDE SEQUENCE</scope>
</reference>
<gene>
    <name evidence="6 7" type="primary">def</name>
    <name evidence="7" type="ORF">MBMO_EBAC080-L31E09.12</name>
</gene>
<dbReference type="GO" id="GO:0042586">
    <property type="term" value="F:peptide deformylase activity"/>
    <property type="evidence" value="ECO:0007669"/>
    <property type="project" value="UniProtKB-UniRule"/>
</dbReference>
<evidence type="ECO:0000256" key="6">
    <source>
        <dbReference type="HAMAP-Rule" id="MF_00163"/>
    </source>
</evidence>
<dbReference type="HAMAP" id="MF_00163">
    <property type="entry name" value="Pep_deformylase"/>
    <property type="match status" value="1"/>
</dbReference>
<feature type="binding site" evidence="6">
    <location>
        <position position="132"/>
    </location>
    <ligand>
        <name>Fe cation</name>
        <dbReference type="ChEBI" id="CHEBI:24875"/>
    </ligand>
</feature>
<dbReference type="EMBL" id="AY458646">
    <property type="protein sequence ID" value="AAR38094.1"/>
    <property type="molecule type" value="Genomic_DNA"/>
</dbReference>
<evidence type="ECO:0000256" key="1">
    <source>
        <dbReference type="ARBA" id="ARBA00010759"/>
    </source>
</evidence>
<organism evidence="7">
    <name type="scientific">uncultured marine bacterium 578</name>
    <dbReference type="NCBI Taxonomy" id="257399"/>
    <lineage>
        <taxon>Bacteria</taxon>
        <taxon>environmental samples</taxon>
    </lineage>
</organism>